<evidence type="ECO:0000256" key="1">
    <source>
        <dbReference type="SAM" id="Phobius"/>
    </source>
</evidence>
<sequence length="274" mass="31095">MKLFIPERFVASSVPFATKELGAQDPLEAAYHEAVRLLDDENVRLIASTEGEYVYFIAGRARDFEAAPESGTPLANALPQTPDHRGDGLYCFDNGEHYLAVEKKADKLKAYSMAKGREGSFGQNIYPVDTMTVVPWEGYRTRQMQDARKITRLSINIAAVIAVVNILLITVFSIIEGYAQGKTVHLRDKMEENMRRMGAVVQENTFHPLRTYLNDIQMIDSRSKKIDVYRVENGKVSWTAHFPKWISSEDYELLGRDLKKEERDDGIIVTKGTR</sequence>
<keyword evidence="1" id="KW-1133">Transmembrane helix</keyword>
<dbReference type="AlphaFoldDB" id="A0A953M3R4"/>
<keyword evidence="1" id="KW-0472">Membrane</keyword>
<comment type="caution">
    <text evidence="2">The sequence shown here is derived from an EMBL/GenBank/DDBJ whole genome shotgun (WGS) entry which is preliminary data.</text>
</comment>
<evidence type="ECO:0000313" key="2">
    <source>
        <dbReference type="EMBL" id="MBZ0158348.1"/>
    </source>
</evidence>
<proteinExistence type="predicted"/>
<feature type="transmembrane region" description="Helical" evidence="1">
    <location>
        <begin position="153"/>
        <end position="175"/>
    </location>
</feature>
<accession>A0A953M3R4</accession>
<reference evidence="2" key="2">
    <citation type="submission" date="2021-08" db="EMBL/GenBank/DDBJ databases">
        <authorList>
            <person name="Dalcin Martins P."/>
        </authorList>
    </citation>
    <scope>NUCLEOTIDE SEQUENCE</scope>
    <source>
        <strain evidence="2">MAG_39</strain>
    </source>
</reference>
<evidence type="ECO:0000313" key="3">
    <source>
        <dbReference type="Proteomes" id="UP000705867"/>
    </source>
</evidence>
<name>A0A953M3R4_9BACT</name>
<reference evidence="2" key="1">
    <citation type="journal article" date="2021" name="bioRxiv">
        <title>Unraveling nitrogen, sulfur and carbon metabolic pathways and microbial community transcriptional responses to substrate deprivation and toxicity stresses in a bioreactor mimicking anoxic brackish coastal sediment conditions.</title>
        <authorList>
            <person name="Martins P.D."/>
            <person name="Echeveste M.J."/>
            <person name="Arshad A."/>
            <person name="Kurth J."/>
            <person name="Ouboter H."/>
            <person name="Jetten M.S.M."/>
            <person name="Welte C.U."/>
        </authorList>
    </citation>
    <scope>NUCLEOTIDE SEQUENCE</scope>
    <source>
        <strain evidence="2">MAG_39</strain>
    </source>
</reference>
<organism evidence="2 3">
    <name type="scientific">Candidatus Nitrobium versatile</name>
    <dbReference type="NCBI Taxonomy" id="2884831"/>
    <lineage>
        <taxon>Bacteria</taxon>
        <taxon>Pseudomonadati</taxon>
        <taxon>Nitrospirota</taxon>
        <taxon>Nitrospiria</taxon>
        <taxon>Nitrospirales</taxon>
        <taxon>Nitrospiraceae</taxon>
        <taxon>Candidatus Nitrobium</taxon>
    </lineage>
</organism>
<gene>
    <name evidence="2" type="ORF">K8I29_19295</name>
</gene>
<keyword evidence="1" id="KW-0812">Transmembrane</keyword>
<dbReference type="EMBL" id="JAIOIV010000148">
    <property type="protein sequence ID" value="MBZ0158348.1"/>
    <property type="molecule type" value="Genomic_DNA"/>
</dbReference>
<dbReference type="Proteomes" id="UP000705867">
    <property type="component" value="Unassembled WGS sequence"/>
</dbReference>
<protein>
    <submittedName>
        <fullName evidence="2">Uncharacterized protein</fullName>
    </submittedName>
</protein>